<name>I0IEI0_PHYMF</name>
<proteinExistence type="predicted"/>
<feature type="signal peptide" evidence="2">
    <location>
        <begin position="1"/>
        <end position="21"/>
    </location>
</feature>
<protein>
    <submittedName>
        <fullName evidence="3">Uncharacterized protein</fullName>
    </submittedName>
</protein>
<gene>
    <name evidence="3" type="ordered locus">PSMK_15090</name>
</gene>
<evidence type="ECO:0000313" key="3">
    <source>
        <dbReference type="EMBL" id="BAM03668.1"/>
    </source>
</evidence>
<dbReference type="EMBL" id="AP012338">
    <property type="protein sequence ID" value="BAM03668.1"/>
    <property type="molecule type" value="Genomic_DNA"/>
</dbReference>
<organism evidence="3 4">
    <name type="scientific">Phycisphaera mikurensis (strain NBRC 102666 / KCTC 22515 / FYK2301M01)</name>
    <dbReference type="NCBI Taxonomy" id="1142394"/>
    <lineage>
        <taxon>Bacteria</taxon>
        <taxon>Pseudomonadati</taxon>
        <taxon>Planctomycetota</taxon>
        <taxon>Phycisphaerae</taxon>
        <taxon>Phycisphaerales</taxon>
        <taxon>Phycisphaeraceae</taxon>
        <taxon>Phycisphaera</taxon>
    </lineage>
</organism>
<dbReference type="KEGG" id="phm:PSMK_15090"/>
<sequence length="272" mass="28694">MSRRALAWAVLAAAVLPNAAAASPAADGPPAAAEAAADAEASAAGWLHRLEAAARGRGGLDARLRYTTVQGLLGDAQVRFGRLRQASDPAGGVAVDRFRIDLDGEAVDGTLRELDRSLIWDGQRLLDVDRGLRRVRLREVGGGEDLTRTLPIPLRVDAAELQRLYRVELVDDADAPAESLPPALPGADPAADPPVHLRLFPREAREDGRPADPLDVWFDPATGLPLRGATGRDGGDTQAVDLLRPAAVDGFEPGLFDTTPPAGPGWSVADDR</sequence>
<evidence type="ECO:0000256" key="2">
    <source>
        <dbReference type="SAM" id="SignalP"/>
    </source>
</evidence>
<keyword evidence="2" id="KW-0732">Signal</keyword>
<accession>I0IEI0</accession>
<dbReference type="AlphaFoldDB" id="I0IEI0"/>
<feature type="chain" id="PRO_5003628776" evidence="2">
    <location>
        <begin position="22"/>
        <end position="272"/>
    </location>
</feature>
<reference evidence="3 4" key="1">
    <citation type="submission" date="2012-02" db="EMBL/GenBank/DDBJ databases">
        <title>Complete genome sequence of Phycisphaera mikurensis NBRC 102666.</title>
        <authorList>
            <person name="Ankai A."/>
            <person name="Hosoyama A."/>
            <person name="Terui Y."/>
            <person name="Sekine M."/>
            <person name="Fukai R."/>
            <person name="Kato Y."/>
            <person name="Nakamura S."/>
            <person name="Yamada-Narita S."/>
            <person name="Kawakoshi A."/>
            <person name="Fukunaga Y."/>
            <person name="Yamazaki S."/>
            <person name="Fujita N."/>
        </authorList>
    </citation>
    <scope>NUCLEOTIDE SEQUENCE [LARGE SCALE GENOMIC DNA]</scope>
    <source>
        <strain evidence="4">NBRC 102666 / KCTC 22515 / FYK2301M01</strain>
    </source>
</reference>
<evidence type="ECO:0000256" key="1">
    <source>
        <dbReference type="SAM" id="MobiDB-lite"/>
    </source>
</evidence>
<feature type="region of interest" description="Disordered" evidence="1">
    <location>
        <begin position="251"/>
        <end position="272"/>
    </location>
</feature>
<evidence type="ECO:0000313" key="4">
    <source>
        <dbReference type="Proteomes" id="UP000007881"/>
    </source>
</evidence>
<dbReference type="HOGENOM" id="CLU_1022532_0_0_0"/>
<dbReference type="STRING" id="1142394.PSMK_15090"/>
<dbReference type="Proteomes" id="UP000007881">
    <property type="component" value="Chromosome"/>
</dbReference>
<keyword evidence="4" id="KW-1185">Reference proteome</keyword>